<keyword evidence="6" id="KW-1133">Transmembrane helix</keyword>
<dbReference type="GO" id="GO:0005741">
    <property type="term" value="C:mitochondrial outer membrane"/>
    <property type="evidence" value="ECO:0007669"/>
    <property type="project" value="UniProtKB-SubCell"/>
</dbReference>
<evidence type="ECO:0000256" key="6">
    <source>
        <dbReference type="ARBA" id="ARBA00022989"/>
    </source>
</evidence>
<dbReference type="Pfam" id="PF13374">
    <property type="entry name" value="TPR_10"/>
    <property type="match status" value="1"/>
</dbReference>
<dbReference type="PROSITE" id="PS50005">
    <property type="entry name" value="TPR"/>
    <property type="match status" value="5"/>
</dbReference>
<comment type="caution">
    <text evidence="11">The sequence shown here is derived from an EMBL/GenBank/DDBJ whole genome shotgun (WGS) entry which is preliminary data.</text>
</comment>
<name>A0A3M7SDE9_BRAPC</name>
<dbReference type="Proteomes" id="UP000276133">
    <property type="component" value="Unassembled WGS sequence"/>
</dbReference>
<feature type="repeat" description="TPR" evidence="10">
    <location>
        <begin position="456"/>
        <end position="489"/>
    </location>
</feature>
<dbReference type="OrthoDB" id="66418at2759"/>
<dbReference type="Pfam" id="PF00515">
    <property type="entry name" value="TPR_1"/>
    <property type="match status" value="1"/>
</dbReference>
<dbReference type="Pfam" id="PF13432">
    <property type="entry name" value="TPR_16"/>
    <property type="match status" value="1"/>
</dbReference>
<organism evidence="11 12">
    <name type="scientific">Brachionus plicatilis</name>
    <name type="common">Marine rotifer</name>
    <name type="synonym">Brachionus muelleri</name>
    <dbReference type="NCBI Taxonomy" id="10195"/>
    <lineage>
        <taxon>Eukaryota</taxon>
        <taxon>Metazoa</taxon>
        <taxon>Spiralia</taxon>
        <taxon>Gnathifera</taxon>
        <taxon>Rotifera</taxon>
        <taxon>Eurotatoria</taxon>
        <taxon>Monogononta</taxon>
        <taxon>Pseudotrocha</taxon>
        <taxon>Ploima</taxon>
        <taxon>Brachionidae</taxon>
        <taxon>Brachionus</taxon>
    </lineage>
</organism>
<keyword evidence="4" id="KW-1000">Mitochondrion outer membrane</keyword>
<comment type="similarity">
    <text evidence="9">Belongs to the Tom70 family.</text>
</comment>
<dbReference type="GO" id="GO:0045039">
    <property type="term" value="P:protein insertion into mitochondrial inner membrane"/>
    <property type="evidence" value="ECO:0007669"/>
    <property type="project" value="TreeGrafter"/>
</dbReference>
<feature type="repeat" description="TPR" evidence="10">
    <location>
        <begin position="131"/>
        <end position="164"/>
    </location>
</feature>
<evidence type="ECO:0000313" key="12">
    <source>
        <dbReference type="Proteomes" id="UP000276133"/>
    </source>
</evidence>
<dbReference type="PANTHER" id="PTHR46208:SF1">
    <property type="entry name" value="MITOCHONDRIAL IMPORT RECEPTOR SUBUNIT TOM70"/>
    <property type="match status" value="1"/>
</dbReference>
<keyword evidence="8" id="KW-0472">Membrane</keyword>
<dbReference type="PANTHER" id="PTHR46208">
    <property type="entry name" value="MITOCHONDRIAL IMPORT RECEPTOR SUBUNIT TOM70"/>
    <property type="match status" value="1"/>
</dbReference>
<dbReference type="SUPFAM" id="SSF48452">
    <property type="entry name" value="TPR-like"/>
    <property type="match status" value="1"/>
</dbReference>
<evidence type="ECO:0000313" key="11">
    <source>
        <dbReference type="EMBL" id="RNA33677.1"/>
    </source>
</evidence>
<evidence type="ECO:0000256" key="4">
    <source>
        <dbReference type="ARBA" id="ARBA00022787"/>
    </source>
</evidence>
<sequence length="602" mass="68965">MHSKLLSSESLIAKSPSLSLVRADENSKFEFKLWHLGVLIGVPSAAILSYLLYRKLSKQSSSNQATIKKSESNQFEKNENKNAVPKTPLEIAVDKKNQGNRHFQSKEFEKAVECYTDAILSCPQEDTNELPKFYQNRAAAYENLKKYEKVVEDCSSALNLDPNYEKALSRRAKAYECLGKLQEAFEDLTSLCILQKFSASSMAVADKMVKKIGEKMAAEIFKTRTGLPISQHFVNNFFVGLNNDLIFKNAEFYEKVKENEQSLMKLAIDEFNSGDYSGCIQTCTKEINETKQFVLEAKNLRGSLYMLKCQYKEARCDFDDILKDEEASSGLKSNTFIKLTALNLQNAEEREAFENYEKAIQIDPDNEDIYCNRAQVFAMKGRFDDAFKDFEKCLQLKNDHKIAKIQKAFFEFRQFFAQLSMYAQAIQSPNAVQESQELKKETLKLENLIKEFSDVPEAFNLYAQVLSEQEQYEKAENYYKIALEKDPQNAALMVQRALNIMTWTNDFEEPIKMLNQAIETDQTCEFALETLATIEIQRGNLPRAVELFEKAIQLTRSEESMTNLCCMLVGAKTQFKVLNQLSQNPATNLDILNKINQNKGFY</sequence>
<keyword evidence="7" id="KW-0496">Mitochondrion</keyword>
<dbReference type="GO" id="GO:0008320">
    <property type="term" value="F:protein transmembrane transporter activity"/>
    <property type="evidence" value="ECO:0007669"/>
    <property type="project" value="TreeGrafter"/>
</dbReference>
<reference evidence="11 12" key="1">
    <citation type="journal article" date="2018" name="Sci. Rep.">
        <title>Genomic signatures of local adaptation to the degree of environmental predictability in rotifers.</title>
        <authorList>
            <person name="Franch-Gras L."/>
            <person name="Hahn C."/>
            <person name="Garcia-Roger E.M."/>
            <person name="Carmona M.J."/>
            <person name="Serra M."/>
            <person name="Gomez A."/>
        </authorList>
    </citation>
    <scope>NUCLEOTIDE SEQUENCE [LARGE SCALE GENOMIC DNA]</scope>
    <source>
        <strain evidence="11">HYR1</strain>
    </source>
</reference>
<dbReference type="GO" id="GO:0030943">
    <property type="term" value="F:mitochondrion targeting sequence binding"/>
    <property type="evidence" value="ECO:0007669"/>
    <property type="project" value="TreeGrafter"/>
</dbReference>
<dbReference type="Pfam" id="PF13414">
    <property type="entry name" value="TPR_11"/>
    <property type="match status" value="1"/>
</dbReference>
<comment type="subcellular location">
    <subcellularLocation>
        <location evidence="1">Mitochondrion outer membrane</location>
        <topology evidence="1">Single-pass membrane protein</topology>
    </subcellularLocation>
</comment>
<evidence type="ECO:0000256" key="8">
    <source>
        <dbReference type="ARBA" id="ARBA00023136"/>
    </source>
</evidence>
<evidence type="ECO:0000256" key="9">
    <source>
        <dbReference type="ARBA" id="ARBA00038030"/>
    </source>
</evidence>
<dbReference type="SMART" id="SM00028">
    <property type="entry name" value="TPR"/>
    <property type="match status" value="7"/>
</dbReference>
<evidence type="ECO:0000256" key="5">
    <source>
        <dbReference type="ARBA" id="ARBA00022803"/>
    </source>
</evidence>
<dbReference type="EMBL" id="REGN01001599">
    <property type="protein sequence ID" value="RNA33677.1"/>
    <property type="molecule type" value="Genomic_DNA"/>
</dbReference>
<protein>
    <submittedName>
        <fullName evidence="11">Mitochondrial import receptor subunit TOM70</fullName>
    </submittedName>
</protein>
<evidence type="ECO:0000256" key="2">
    <source>
        <dbReference type="ARBA" id="ARBA00022692"/>
    </source>
</evidence>
<dbReference type="GO" id="GO:0030150">
    <property type="term" value="P:protein import into mitochondrial matrix"/>
    <property type="evidence" value="ECO:0007669"/>
    <property type="project" value="TreeGrafter"/>
</dbReference>
<keyword evidence="3" id="KW-0677">Repeat</keyword>
<keyword evidence="11" id="KW-0675">Receptor</keyword>
<feature type="repeat" description="TPR" evidence="10">
    <location>
        <begin position="333"/>
        <end position="366"/>
    </location>
</feature>
<keyword evidence="2" id="KW-0812">Transmembrane</keyword>
<dbReference type="Gene3D" id="1.25.40.10">
    <property type="entry name" value="Tetratricopeptide repeat domain"/>
    <property type="match status" value="2"/>
</dbReference>
<evidence type="ECO:0000256" key="1">
    <source>
        <dbReference type="ARBA" id="ARBA00004572"/>
    </source>
</evidence>
<accession>A0A3M7SDE9</accession>
<dbReference type="STRING" id="10195.A0A3M7SDE9"/>
<gene>
    <name evidence="11" type="ORF">BpHYR1_035510</name>
</gene>
<evidence type="ECO:0000256" key="10">
    <source>
        <dbReference type="PROSITE-ProRule" id="PRU00339"/>
    </source>
</evidence>
<dbReference type="InterPro" id="IPR011990">
    <property type="entry name" value="TPR-like_helical_dom_sf"/>
</dbReference>
<evidence type="ECO:0000256" key="3">
    <source>
        <dbReference type="ARBA" id="ARBA00022737"/>
    </source>
</evidence>
<feature type="repeat" description="TPR" evidence="10">
    <location>
        <begin position="525"/>
        <end position="558"/>
    </location>
</feature>
<keyword evidence="5 10" id="KW-0802">TPR repeat</keyword>
<dbReference type="AlphaFoldDB" id="A0A3M7SDE9"/>
<dbReference type="InterPro" id="IPR019734">
    <property type="entry name" value="TPR_rpt"/>
</dbReference>
<feature type="repeat" description="TPR" evidence="10">
    <location>
        <begin position="367"/>
        <end position="400"/>
    </location>
</feature>
<evidence type="ECO:0000256" key="7">
    <source>
        <dbReference type="ARBA" id="ARBA00023128"/>
    </source>
</evidence>
<keyword evidence="12" id="KW-1185">Reference proteome</keyword>
<proteinExistence type="inferred from homology"/>